<proteinExistence type="predicted"/>
<dbReference type="EMBL" id="RRUE01000002">
    <property type="protein sequence ID" value="RRN44293.1"/>
    <property type="molecule type" value="Genomic_DNA"/>
</dbReference>
<dbReference type="RefSeq" id="WP_125096488.1">
    <property type="nucleotide sequence ID" value="NZ_RRUE01000002.1"/>
</dbReference>
<dbReference type="Gene3D" id="1.20.5.300">
    <property type="match status" value="1"/>
</dbReference>
<feature type="transmembrane region" description="Helical" evidence="1">
    <location>
        <begin position="15"/>
        <end position="36"/>
    </location>
</feature>
<dbReference type="Proteomes" id="UP000270261">
    <property type="component" value="Unassembled WGS sequence"/>
</dbReference>
<reference evidence="2 3" key="1">
    <citation type="submission" date="2018-11" db="EMBL/GenBank/DDBJ databases">
        <title>Genome sequencing of Lautropia sp. KCOM 2505 (= ChDC F240).</title>
        <authorList>
            <person name="Kook J.-K."/>
            <person name="Park S.-N."/>
            <person name="Lim Y.K."/>
        </authorList>
    </citation>
    <scope>NUCLEOTIDE SEQUENCE [LARGE SCALE GENOMIC DNA]</scope>
    <source>
        <strain evidence="2 3">KCOM 2505</strain>
    </source>
</reference>
<dbReference type="AlphaFoldDB" id="A0A426FNN7"/>
<sequence length="220" mass="23475">MANTSSAKKKKDSKLFLIAGGSVFVLLIAVMIFAVLGSSGGKSTKASGKTVTKAYEIKNYGDTRRTDALDGQIRSVKKSVNALPEQIDSLRNEVQEAFGAVNTEFGRTNSDFSKAINDIHKAINALNERIARLEKPRATVKEIRVVKPSKAASAEPVPARAPRRSGKSIDADAIVGDRAWITVGDIEDSVVAGDAIQVVPKTESVRDVDPTDGVIITSSH</sequence>
<evidence type="ECO:0000256" key="1">
    <source>
        <dbReference type="SAM" id="Phobius"/>
    </source>
</evidence>
<accession>A0A426FNN7</accession>
<evidence type="ECO:0000313" key="3">
    <source>
        <dbReference type="Proteomes" id="UP000270261"/>
    </source>
</evidence>
<organism evidence="2 3">
    <name type="scientific">Lautropia dentalis</name>
    <dbReference type="NCBI Taxonomy" id="2490857"/>
    <lineage>
        <taxon>Bacteria</taxon>
        <taxon>Pseudomonadati</taxon>
        <taxon>Pseudomonadota</taxon>
        <taxon>Betaproteobacteria</taxon>
        <taxon>Burkholderiales</taxon>
        <taxon>Burkholderiaceae</taxon>
        <taxon>Lautropia</taxon>
    </lineage>
</organism>
<evidence type="ECO:0000313" key="2">
    <source>
        <dbReference type="EMBL" id="RRN44293.1"/>
    </source>
</evidence>
<keyword evidence="3" id="KW-1185">Reference proteome</keyword>
<keyword evidence="1" id="KW-0472">Membrane</keyword>
<keyword evidence="1" id="KW-0812">Transmembrane</keyword>
<comment type="caution">
    <text evidence="2">The sequence shown here is derived from an EMBL/GenBank/DDBJ whole genome shotgun (WGS) entry which is preliminary data.</text>
</comment>
<protein>
    <submittedName>
        <fullName evidence="2">Uncharacterized protein</fullName>
    </submittedName>
</protein>
<keyword evidence="1" id="KW-1133">Transmembrane helix</keyword>
<gene>
    <name evidence="2" type="ORF">EHV23_13280</name>
</gene>
<name>A0A426FNN7_9BURK</name>